<dbReference type="Gene3D" id="4.10.520.10">
    <property type="entry name" value="IHF-like DNA-binding proteins"/>
    <property type="match status" value="1"/>
</dbReference>
<gene>
    <name evidence="1" type="ORF">KRM00_001018</name>
</gene>
<proteinExistence type="predicted"/>
<keyword evidence="1" id="KW-0238">DNA-binding</keyword>
<evidence type="ECO:0000313" key="1">
    <source>
        <dbReference type="EMBL" id="HBH1541557.1"/>
    </source>
</evidence>
<dbReference type="InterPro" id="IPR010992">
    <property type="entry name" value="IHF-like_DNA-bd_dom_sf"/>
</dbReference>
<reference evidence="1" key="1">
    <citation type="journal article" date="2018" name="Genome Biol.">
        <title>SKESA: strategic k-mer extension for scrupulous assemblies.</title>
        <authorList>
            <person name="Souvorov A."/>
            <person name="Agarwala R."/>
            <person name="Lipman D.J."/>
        </authorList>
    </citation>
    <scope>NUCLEOTIDE SEQUENCE</scope>
    <source>
        <strain evidence="1">HN1000</strain>
    </source>
</reference>
<dbReference type="RefSeq" id="WP_009894798.1">
    <property type="nucleotide sequence ID" value="NZ_BING01000001.1"/>
</dbReference>
<accession>A0AAQ2VQ50</accession>
<dbReference type="Pfam" id="PF00216">
    <property type="entry name" value="Bac_DNA_binding"/>
    <property type="match status" value="1"/>
</dbReference>
<dbReference type="Proteomes" id="UP000878956">
    <property type="component" value="Unassembled WGS sequence"/>
</dbReference>
<reference evidence="1" key="2">
    <citation type="submission" date="2021-06" db="EMBL/GenBank/DDBJ databases">
        <authorList>
            <consortium name="NCBI Pathogen Detection Project"/>
        </authorList>
    </citation>
    <scope>NUCLEOTIDE SEQUENCE</scope>
    <source>
        <strain evidence="1">HN1000</strain>
    </source>
</reference>
<comment type="caution">
    <text evidence="1">The sequence shown here is derived from an EMBL/GenBank/DDBJ whole genome shotgun (WGS) entry which is preliminary data.</text>
</comment>
<organism evidence="1 2">
    <name type="scientific">Clostridioides difficile</name>
    <name type="common">Peptoclostridium difficile</name>
    <dbReference type="NCBI Taxonomy" id="1496"/>
    <lineage>
        <taxon>Bacteria</taxon>
        <taxon>Bacillati</taxon>
        <taxon>Bacillota</taxon>
        <taxon>Clostridia</taxon>
        <taxon>Peptostreptococcales</taxon>
        <taxon>Peptostreptococcaceae</taxon>
        <taxon>Clostridioides</taxon>
    </lineage>
</organism>
<dbReference type="AlphaFoldDB" id="A0AAQ2VQ50"/>
<dbReference type="InterPro" id="IPR000119">
    <property type="entry name" value="Hist_DNA-bd"/>
</dbReference>
<dbReference type="EMBL" id="DAEPXK010000008">
    <property type="protein sequence ID" value="HBH1541557.1"/>
    <property type="molecule type" value="Genomic_DNA"/>
</dbReference>
<dbReference type="GO" id="GO:0003677">
    <property type="term" value="F:DNA binding"/>
    <property type="evidence" value="ECO:0007669"/>
    <property type="project" value="UniProtKB-KW"/>
</dbReference>
<dbReference type="SUPFAM" id="SSF47729">
    <property type="entry name" value="IHF-like DNA-binding proteins"/>
    <property type="match status" value="1"/>
</dbReference>
<protein>
    <submittedName>
        <fullName evidence="1">HU family DNA-binding protein</fullName>
    </submittedName>
</protein>
<sequence>MKKVDFLKEVAEELGVSQIRVREILDVIEKKRNEVLQDGEELTLMGVKYLTKIQKGKEGEITLKDGTKKPWKTEEKRVPKLKIAKSLKDAII</sequence>
<dbReference type="GO" id="GO:0030527">
    <property type="term" value="F:structural constituent of chromatin"/>
    <property type="evidence" value="ECO:0007669"/>
    <property type="project" value="InterPro"/>
</dbReference>
<evidence type="ECO:0000313" key="2">
    <source>
        <dbReference type="Proteomes" id="UP000878956"/>
    </source>
</evidence>
<name>A0AAQ2VQ50_CLODI</name>